<sequence>MDAKQEGFDKSDWIGQGKLWASAPPMVRKAVNEAFSMPQHMEDLLHLPIAQMLEFGLPLQNTSPSAPLPAQYFSSTPPDITGEALRLRVQRLPIPDTKTVHKLLATSRQSWSDGTQSIIYSHLGGDVNHFPLELWSISSGTRGVPSAIVSSRSIKTESRQEEADSESDLESDLDVNAELYVEPVVLGRVAQNSFLRPLKDPKNKVFSLAPSPSPVPQVFSSQGAVTRHLNTWS</sequence>
<keyword evidence="2" id="KW-1185">Reference proteome</keyword>
<accession>A0AAD6ZDR2</accession>
<evidence type="ECO:0000313" key="2">
    <source>
        <dbReference type="Proteomes" id="UP001218218"/>
    </source>
</evidence>
<dbReference type="EMBL" id="JARIHO010000058">
    <property type="protein sequence ID" value="KAJ7318316.1"/>
    <property type="molecule type" value="Genomic_DNA"/>
</dbReference>
<comment type="caution">
    <text evidence="1">The sequence shown here is derived from an EMBL/GenBank/DDBJ whole genome shotgun (WGS) entry which is preliminary data.</text>
</comment>
<dbReference type="AlphaFoldDB" id="A0AAD6ZDR2"/>
<gene>
    <name evidence="1" type="ORF">DFH08DRAFT_819925</name>
</gene>
<evidence type="ECO:0000313" key="1">
    <source>
        <dbReference type="EMBL" id="KAJ7318316.1"/>
    </source>
</evidence>
<organism evidence="1 2">
    <name type="scientific">Mycena albidolilacea</name>
    <dbReference type="NCBI Taxonomy" id="1033008"/>
    <lineage>
        <taxon>Eukaryota</taxon>
        <taxon>Fungi</taxon>
        <taxon>Dikarya</taxon>
        <taxon>Basidiomycota</taxon>
        <taxon>Agaricomycotina</taxon>
        <taxon>Agaricomycetes</taxon>
        <taxon>Agaricomycetidae</taxon>
        <taxon>Agaricales</taxon>
        <taxon>Marasmiineae</taxon>
        <taxon>Mycenaceae</taxon>
        <taxon>Mycena</taxon>
    </lineage>
</organism>
<protein>
    <submittedName>
        <fullName evidence="1">Uncharacterized protein</fullName>
    </submittedName>
</protein>
<name>A0AAD6ZDR2_9AGAR</name>
<proteinExistence type="predicted"/>
<dbReference type="Proteomes" id="UP001218218">
    <property type="component" value="Unassembled WGS sequence"/>
</dbReference>
<reference evidence="1" key="1">
    <citation type="submission" date="2023-03" db="EMBL/GenBank/DDBJ databases">
        <title>Massive genome expansion in bonnet fungi (Mycena s.s.) driven by repeated elements and novel gene families across ecological guilds.</title>
        <authorList>
            <consortium name="Lawrence Berkeley National Laboratory"/>
            <person name="Harder C.B."/>
            <person name="Miyauchi S."/>
            <person name="Viragh M."/>
            <person name="Kuo A."/>
            <person name="Thoen E."/>
            <person name="Andreopoulos B."/>
            <person name="Lu D."/>
            <person name="Skrede I."/>
            <person name="Drula E."/>
            <person name="Henrissat B."/>
            <person name="Morin E."/>
            <person name="Kohler A."/>
            <person name="Barry K."/>
            <person name="LaButti K."/>
            <person name="Morin E."/>
            <person name="Salamov A."/>
            <person name="Lipzen A."/>
            <person name="Mereny Z."/>
            <person name="Hegedus B."/>
            <person name="Baldrian P."/>
            <person name="Stursova M."/>
            <person name="Weitz H."/>
            <person name="Taylor A."/>
            <person name="Grigoriev I.V."/>
            <person name="Nagy L.G."/>
            <person name="Martin F."/>
            <person name="Kauserud H."/>
        </authorList>
    </citation>
    <scope>NUCLEOTIDE SEQUENCE</scope>
    <source>
        <strain evidence="1">CBHHK002</strain>
    </source>
</reference>